<dbReference type="CDD" id="cd12087">
    <property type="entry name" value="TM_EGFR-like"/>
    <property type="match status" value="1"/>
</dbReference>
<keyword evidence="10" id="KW-0732">Signal</keyword>
<dbReference type="GO" id="GO:0016020">
    <property type="term" value="C:membrane"/>
    <property type="evidence" value="ECO:0007669"/>
    <property type="project" value="UniProtKB-SubCell"/>
</dbReference>
<dbReference type="PANTHER" id="PTHR15549:SF26">
    <property type="entry name" value="AXIAL BUDDING PATTERN PROTEIN 2-RELATED"/>
    <property type="match status" value="1"/>
</dbReference>
<gene>
    <name evidence="12" type="ORF">GOMPHAMPRED_001312</name>
</gene>
<feature type="compositionally biased region" description="Low complexity" evidence="8">
    <location>
        <begin position="147"/>
        <end position="172"/>
    </location>
</feature>
<dbReference type="InterPro" id="IPR051694">
    <property type="entry name" value="Immunoregulatory_rcpt-like"/>
</dbReference>
<dbReference type="PANTHER" id="PTHR15549">
    <property type="entry name" value="PAIRED IMMUNOGLOBULIN-LIKE TYPE 2 RECEPTOR"/>
    <property type="match status" value="1"/>
</dbReference>
<dbReference type="OrthoDB" id="2019572at2759"/>
<keyword evidence="13" id="KW-1185">Reference proteome</keyword>
<evidence type="ECO:0000256" key="6">
    <source>
        <dbReference type="ARBA" id="ARBA00022989"/>
    </source>
</evidence>
<dbReference type="GO" id="GO:0071944">
    <property type="term" value="C:cell periphery"/>
    <property type="evidence" value="ECO:0007669"/>
    <property type="project" value="UniProtKB-ARBA"/>
</dbReference>
<name>A0A8H3F1J8_9LECA</name>
<sequence>MRSIFRTALLAVATFSFTAMAEFDPITNTDGQDPHNPAGGLQLRTAVDLGCFSSPGKMFDMGVYRFQSTGWCQALCTRLAKEYFANVNGTNCFCGDAPPPTKYQVDNSSCNSPCEGTNAVLCGGTNFWDVQNGGYQIGDPTGSQSITTPAPTYTWTPPATAAASSSSSSSTTVPATVVVTQQATTTPTVSPTATPQASGPNTAAIAAGVVVGIVLLAAIVGAVFFFMRRRKLQAMAEEQHRHEMMTNFVTGEKPRSGYTSPDSRLDPSLMFQRRLSDGSIRDNEDYSRRILKVANPDD</sequence>
<dbReference type="SMART" id="SM00321">
    <property type="entry name" value="WSC"/>
    <property type="match status" value="1"/>
</dbReference>
<keyword evidence="2" id="KW-0597">Phosphoprotein</keyword>
<evidence type="ECO:0000313" key="13">
    <source>
        <dbReference type="Proteomes" id="UP000664169"/>
    </source>
</evidence>
<accession>A0A8H3F1J8</accession>
<keyword evidence="7 9" id="KW-0472">Membrane</keyword>
<dbReference type="Gene3D" id="1.20.5.510">
    <property type="entry name" value="Single helix bin"/>
    <property type="match status" value="1"/>
</dbReference>
<keyword evidence="4" id="KW-0547">Nucleotide-binding</keyword>
<evidence type="ECO:0000256" key="2">
    <source>
        <dbReference type="ARBA" id="ARBA00022553"/>
    </source>
</evidence>
<feature type="region of interest" description="Disordered" evidence="8">
    <location>
        <begin position="146"/>
        <end position="172"/>
    </location>
</feature>
<evidence type="ECO:0000256" key="10">
    <source>
        <dbReference type="SAM" id="SignalP"/>
    </source>
</evidence>
<evidence type="ECO:0000256" key="8">
    <source>
        <dbReference type="SAM" id="MobiDB-lite"/>
    </source>
</evidence>
<dbReference type="PROSITE" id="PS51212">
    <property type="entry name" value="WSC"/>
    <property type="match status" value="1"/>
</dbReference>
<comment type="subcellular location">
    <subcellularLocation>
        <location evidence="1">Membrane</location>
        <topology evidence="1">Single-pass membrane protein</topology>
    </subcellularLocation>
</comment>
<evidence type="ECO:0000256" key="7">
    <source>
        <dbReference type="ARBA" id="ARBA00023136"/>
    </source>
</evidence>
<keyword evidence="3 9" id="KW-0812">Transmembrane</keyword>
<feature type="transmembrane region" description="Helical" evidence="9">
    <location>
        <begin position="203"/>
        <end position="226"/>
    </location>
</feature>
<evidence type="ECO:0000256" key="5">
    <source>
        <dbReference type="ARBA" id="ARBA00022840"/>
    </source>
</evidence>
<evidence type="ECO:0000256" key="9">
    <source>
        <dbReference type="SAM" id="Phobius"/>
    </source>
</evidence>
<dbReference type="AlphaFoldDB" id="A0A8H3F1J8"/>
<keyword evidence="6 9" id="KW-1133">Transmembrane helix</keyword>
<feature type="signal peptide" evidence="10">
    <location>
        <begin position="1"/>
        <end position="21"/>
    </location>
</feature>
<organism evidence="12 13">
    <name type="scientific">Gomphillus americanus</name>
    <dbReference type="NCBI Taxonomy" id="1940652"/>
    <lineage>
        <taxon>Eukaryota</taxon>
        <taxon>Fungi</taxon>
        <taxon>Dikarya</taxon>
        <taxon>Ascomycota</taxon>
        <taxon>Pezizomycotina</taxon>
        <taxon>Lecanoromycetes</taxon>
        <taxon>OSLEUM clade</taxon>
        <taxon>Ostropomycetidae</taxon>
        <taxon>Ostropales</taxon>
        <taxon>Graphidaceae</taxon>
        <taxon>Gomphilloideae</taxon>
        <taxon>Gomphillus</taxon>
    </lineage>
</organism>
<dbReference type="EMBL" id="CAJPDQ010000012">
    <property type="protein sequence ID" value="CAF9917576.1"/>
    <property type="molecule type" value="Genomic_DNA"/>
</dbReference>
<dbReference type="InterPro" id="IPR049328">
    <property type="entry name" value="TM_ErbB1"/>
</dbReference>
<reference evidence="12" key="1">
    <citation type="submission" date="2021-03" db="EMBL/GenBank/DDBJ databases">
        <authorList>
            <person name="Tagirdzhanova G."/>
        </authorList>
    </citation>
    <scope>NUCLEOTIDE SEQUENCE</scope>
</reference>
<dbReference type="Proteomes" id="UP000664169">
    <property type="component" value="Unassembled WGS sequence"/>
</dbReference>
<evidence type="ECO:0000256" key="1">
    <source>
        <dbReference type="ARBA" id="ARBA00004167"/>
    </source>
</evidence>
<dbReference type="Pfam" id="PF01822">
    <property type="entry name" value="WSC"/>
    <property type="match status" value="1"/>
</dbReference>
<keyword evidence="5" id="KW-0067">ATP-binding</keyword>
<evidence type="ECO:0000256" key="3">
    <source>
        <dbReference type="ARBA" id="ARBA00022692"/>
    </source>
</evidence>
<evidence type="ECO:0000259" key="11">
    <source>
        <dbReference type="PROSITE" id="PS51212"/>
    </source>
</evidence>
<protein>
    <recommendedName>
        <fullName evidence="11">WSC domain-containing protein</fullName>
    </recommendedName>
</protein>
<dbReference type="InterPro" id="IPR002889">
    <property type="entry name" value="WSC_carb-bd"/>
</dbReference>
<evidence type="ECO:0000256" key="4">
    <source>
        <dbReference type="ARBA" id="ARBA00022741"/>
    </source>
</evidence>
<dbReference type="Pfam" id="PF21314">
    <property type="entry name" value="TM_ErbB1"/>
    <property type="match status" value="1"/>
</dbReference>
<feature type="domain" description="WSC" evidence="11">
    <location>
        <begin position="45"/>
        <end position="134"/>
    </location>
</feature>
<feature type="chain" id="PRO_5034694538" description="WSC domain-containing protein" evidence="10">
    <location>
        <begin position="22"/>
        <end position="298"/>
    </location>
</feature>
<proteinExistence type="predicted"/>
<evidence type="ECO:0000313" key="12">
    <source>
        <dbReference type="EMBL" id="CAF9917576.1"/>
    </source>
</evidence>
<comment type="caution">
    <text evidence="12">The sequence shown here is derived from an EMBL/GenBank/DDBJ whole genome shotgun (WGS) entry which is preliminary data.</text>
</comment>